<organism evidence="2">
    <name type="scientific">Solibacter usitatus (strain Ellin6076)</name>
    <dbReference type="NCBI Taxonomy" id="234267"/>
    <lineage>
        <taxon>Bacteria</taxon>
        <taxon>Pseudomonadati</taxon>
        <taxon>Acidobacteriota</taxon>
        <taxon>Terriglobia</taxon>
        <taxon>Bryobacterales</taxon>
        <taxon>Solibacteraceae</taxon>
        <taxon>Candidatus Solibacter</taxon>
    </lineage>
</organism>
<dbReference type="InParanoid" id="Q02CA9"/>
<dbReference type="InterPro" id="IPR039418">
    <property type="entry name" value="LexA-like"/>
</dbReference>
<dbReference type="AlphaFoldDB" id="Q02CA9"/>
<protein>
    <recommendedName>
        <fullName evidence="1">Peptidase S24/S26A/S26B/S26C domain-containing protein</fullName>
    </recommendedName>
</protein>
<evidence type="ECO:0000313" key="2">
    <source>
        <dbReference type="EMBL" id="ABJ81307.1"/>
    </source>
</evidence>
<evidence type="ECO:0000259" key="1">
    <source>
        <dbReference type="Pfam" id="PF00717"/>
    </source>
</evidence>
<dbReference type="Gene3D" id="2.10.109.10">
    <property type="entry name" value="Umud Fragment, subunit A"/>
    <property type="match status" value="1"/>
</dbReference>
<gene>
    <name evidence="2" type="ordered locus">Acid_0295</name>
</gene>
<dbReference type="eggNOG" id="COG1974">
    <property type="taxonomic scope" value="Bacteria"/>
</dbReference>
<name>Q02CA9_SOLUE</name>
<proteinExistence type="predicted"/>
<dbReference type="CDD" id="cd06529">
    <property type="entry name" value="S24_LexA-like"/>
    <property type="match status" value="1"/>
</dbReference>
<dbReference type="KEGG" id="sus:Acid_0295"/>
<accession>Q02CA9</accession>
<dbReference type="InterPro" id="IPR036286">
    <property type="entry name" value="LexA/Signal_pep-like_sf"/>
</dbReference>
<dbReference type="SUPFAM" id="SSF51306">
    <property type="entry name" value="LexA/Signal peptidase"/>
    <property type="match status" value="1"/>
</dbReference>
<feature type="domain" description="Peptidase S24/S26A/S26B/S26C" evidence="1">
    <location>
        <begin position="132"/>
        <end position="261"/>
    </location>
</feature>
<dbReference type="Pfam" id="PF00717">
    <property type="entry name" value="Peptidase_S24"/>
    <property type="match status" value="1"/>
</dbReference>
<dbReference type="OrthoDB" id="194368at2"/>
<reference evidence="2" key="1">
    <citation type="submission" date="2006-10" db="EMBL/GenBank/DDBJ databases">
        <title>Complete sequence of Solibacter usitatus Ellin6076.</title>
        <authorList>
            <consortium name="US DOE Joint Genome Institute"/>
            <person name="Copeland A."/>
            <person name="Lucas S."/>
            <person name="Lapidus A."/>
            <person name="Barry K."/>
            <person name="Detter J.C."/>
            <person name="Glavina del Rio T."/>
            <person name="Hammon N."/>
            <person name="Israni S."/>
            <person name="Dalin E."/>
            <person name="Tice H."/>
            <person name="Pitluck S."/>
            <person name="Thompson L.S."/>
            <person name="Brettin T."/>
            <person name="Bruce D."/>
            <person name="Han C."/>
            <person name="Tapia R."/>
            <person name="Gilna P."/>
            <person name="Schmutz J."/>
            <person name="Larimer F."/>
            <person name="Land M."/>
            <person name="Hauser L."/>
            <person name="Kyrpides N."/>
            <person name="Mikhailova N."/>
            <person name="Janssen P.H."/>
            <person name="Kuske C.R."/>
            <person name="Richardson P."/>
        </authorList>
    </citation>
    <scope>NUCLEOTIDE SEQUENCE</scope>
    <source>
        <strain evidence="2">Ellin6076</strain>
    </source>
</reference>
<sequence>MRGSVVPINGRREGTYVLLETALPGRSPCAIGVLLIDPENDRAWFRMRNDFARIADEDDIEVLEAMEAHVLQCISETGAEAYLKSLEESVSNALRITERQSVAVDAFSRVLDRLYQENVEAVAVKPFRTHLPLYSFRAAAGGLSEEMESAVEDWVPAPEGMQLSPDLFVGHVAGRSMEPRIPDGSLNLFRLHPAGSRQGKILLIERFGVLDETARYTIKRYTSRKVYRSEDEWQHENVRLEPLNPEFEAWDVEPEGFAVVAEWLRVIE</sequence>
<dbReference type="HOGENOM" id="CLU_1037863_0_0_0"/>
<dbReference type="STRING" id="234267.Acid_0295"/>
<dbReference type="InterPro" id="IPR015927">
    <property type="entry name" value="Peptidase_S24_S26A/B/C"/>
</dbReference>
<dbReference type="EMBL" id="CP000473">
    <property type="protein sequence ID" value="ABJ81307.1"/>
    <property type="molecule type" value="Genomic_DNA"/>
</dbReference>